<comment type="caution">
    <text evidence="6">The sequence shown here is derived from an EMBL/GenBank/DDBJ whole genome shotgun (WGS) entry which is preliminary data.</text>
</comment>
<dbReference type="EMBL" id="JAUIZM010000010">
    <property type="protein sequence ID" value="KAK1360183.1"/>
    <property type="molecule type" value="Genomic_DNA"/>
</dbReference>
<dbReference type="EMBL" id="JAUIZM010000011">
    <property type="protein sequence ID" value="KAK1356979.1"/>
    <property type="molecule type" value="Genomic_DNA"/>
</dbReference>
<dbReference type="AlphaFoldDB" id="A0AAD8M5J3"/>
<dbReference type="InterPro" id="IPR003029">
    <property type="entry name" value="S1_domain"/>
</dbReference>
<dbReference type="PANTHER" id="PTHR10724:SF7">
    <property type="entry name" value="SMALL RIBOSOMAL SUBUNIT PROTEIN BS1C"/>
    <property type="match status" value="1"/>
</dbReference>
<sequence length="250" mass="27769">MSSEAVKEVPEKKKEVRGGEVAASSYWGVARPRVTKDDGTEWPWNCFMVQADKKQSTVLFNTDANGALVDITAKSSTLLPTREASIYDLKHVKEGGIVSGLREEFIIIGENANDDSLILSLWSIQYDLAWERCRQLQSEDVVVKGKVVGANKGGVVALVEGLRGFVPFSQISTKVSSNHRICRGNSCLGMRRRGWRDLVTECCCRSCLKTGAYYFLVQKIQIKKEATFFNSGILWFFSYSLGCDAGSTKQ</sequence>
<feature type="domain" description="S1 motif" evidence="4">
    <location>
        <begin position="140"/>
        <end position="175"/>
    </location>
</feature>
<evidence type="ECO:0000259" key="4">
    <source>
        <dbReference type="Pfam" id="PF00575"/>
    </source>
</evidence>
<dbReference type="GO" id="GO:0006412">
    <property type="term" value="P:translation"/>
    <property type="evidence" value="ECO:0007669"/>
    <property type="project" value="TreeGrafter"/>
</dbReference>
<keyword evidence="2" id="KW-0689">Ribosomal protein</keyword>
<organism evidence="6 7">
    <name type="scientific">Heracleum sosnowskyi</name>
    <dbReference type="NCBI Taxonomy" id="360622"/>
    <lineage>
        <taxon>Eukaryota</taxon>
        <taxon>Viridiplantae</taxon>
        <taxon>Streptophyta</taxon>
        <taxon>Embryophyta</taxon>
        <taxon>Tracheophyta</taxon>
        <taxon>Spermatophyta</taxon>
        <taxon>Magnoliopsida</taxon>
        <taxon>eudicotyledons</taxon>
        <taxon>Gunneridae</taxon>
        <taxon>Pentapetalae</taxon>
        <taxon>asterids</taxon>
        <taxon>campanulids</taxon>
        <taxon>Apiales</taxon>
        <taxon>Apiaceae</taxon>
        <taxon>Apioideae</taxon>
        <taxon>apioid superclade</taxon>
        <taxon>Tordylieae</taxon>
        <taxon>Tordyliinae</taxon>
        <taxon>Heracleum</taxon>
    </lineage>
</organism>
<keyword evidence="3" id="KW-0687">Ribonucleoprotein</keyword>
<dbReference type="Pfam" id="PF00575">
    <property type="entry name" value="S1"/>
    <property type="match status" value="1"/>
</dbReference>
<gene>
    <name evidence="6" type="ORF">POM88_044657</name>
    <name evidence="5" type="ORF">POM88_050235</name>
</gene>
<evidence type="ECO:0000256" key="2">
    <source>
        <dbReference type="ARBA" id="ARBA00022980"/>
    </source>
</evidence>
<dbReference type="GO" id="GO:1990904">
    <property type="term" value="C:ribonucleoprotein complex"/>
    <property type="evidence" value="ECO:0007669"/>
    <property type="project" value="UniProtKB-KW"/>
</dbReference>
<dbReference type="InterPro" id="IPR012340">
    <property type="entry name" value="NA-bd_OB-fold"/>
</dbReference>
<evidence type="ECO:0000256" key="3">
    <source>
        <dbReference type="ARBA" id="ARBA00023274"/>
    </source>
</evidence>
<dbReference type="SUPFAM" id="SSF50249">
    <property type="entry name" value="Nucleic acid-binding proteins"/>
    <property type="match status" value="2"/>
</dbReference>
<protein>
    <recommendedName>
        <fullName evidence="4">S1 motif domain-containing protein</fullName>
    </recommendedName>
</protein>
<name>A0AAD8M5J3_9APIA</name>
<evidence type="ECO:0000313" key="7">
    <source>
        <dbReference type="Proteomes" id="UP001237642"/>
    </source>
</evidence>
<dbReference type="Proteomes" id="UP001237642">
    <property type="component" value="Unassembled WGS sequence"/>
</dbReference>
<evidence type="ECO:0000313" key="5">
    <source>
        <dbReference type="EMBL" id="KAK1356979.1"/>
    </source>
</evidence>
<proteinExistence type="inferred from homology"/>
<comment type="similarity">
    <text evidence="1">Belongs to the bacterial ribosomal protein bS1 family.</text>
</comment>
<reference evidence="6" key="2">
    <citation type="submission" date="2023-05" db="EMBL/GenBank/DDBJ databases">
        <authorList>
            <person name="Schelkunov M.I."/>
        </authorList>
    </citation>
    <scope>NUCLEOTIDE SEQUENCE</scope>
    <source>
        <strain evidence="6">Hsosn_3</strain>
        <tissue evidence="6">Leaf</tissue>
    </source>
</reference>
<dbReference type="PANTHER" id="PTHR10724">
    <property type="entry name" value="30S RIBOSOMAL PROTEIN S1"/>
    <property type="match status" value="1"/>
</dbReference>
<accession>A0AAD8M5J3</accession>
<dbReference type="GO" id="GO:0009570">
    <property type="term" value="C:chloroplast stroma"/>
    <property type="evidence" value="ECO:0007669"/>
    <property type="project" value="TreeGrafter"/>
</dbReference>
<dbReference type="GO" id="GO:0003735">
    <property type="term" value="F:structural constituent of ribosome"/>
    <property type="evidence" value="ECO:0007669"/>
    <property type="project" value="TreeGrafter"/>
</dbReference>
<dbReference type="InterPro" id="IPR050437">
    <property type="entry name" value="Ribos_protein_bS1-like"/>
</dbReference>
<dbReference type="GO" id="GO:0003729">
    <property type="term" value="F:mRNA binding"/>
    <property type="evidence" value="ECO:0007669"/>
    <property type="project" value="TreeGrafter"/>
</dbReference>
<evidence type="ECO:0000256" key="1">
    <source>
        <dbReference type="ARBA" id="ARBA00006767"/>
    </source>
</evidence>
<dbReference type="GO" id="GO:0005840">
    <property type="term" value="C:ribosome"/>
    <property type="evidence" value="ECO:0007669"/>
    <property type="project" value="UniProtKB-KW"/>
</dbReference>
<reference evidence="6" key="1">
    <citation type="submission" date="2023-02" db="EMBL/GenBank/DDBJ databases">
        <title>Genome of toxic invasive species Heracleum sosnowskyi carries increased number of genes despite the absence of recent whole-genome duplications.</title>
        <authorList>
            <person name="Schelkunov M."/>
            <person name="Shtratnikova V."/>
            <person name="Makarenko M."/>
            <person name="Klepikova A."/>
            <person name="Omelchenko D."/>
            <person name="Novikova G."/>
            <person name="Obukhova E."/>
            <person name="Bogdanov V."/>
            <person name="Penin A."/>
            <person name="Logacheva M."/>
        </authorList>
    </citation>
    <scope>NUCLEOTIDE SEQUENCE</scope>
    <source>
        <strain evidence="6">Hsosn_3</strain>
        <tissue evidence="6">Leaf</tissue>
    </source>
</reference>
<keyword evidence="7" id="KW-1185">Reference proteome</keyword>
<evidence type="ECO:0000313" key="6">
    <source>
        <dbReference type="EMBL" id="KAK1360183.1"/>
    </source>
</evidence>